<feature type="compositionally biased region" description="Basic and acidic residues" evidence="1">
    <location>
        <begin position="108"/>
        <end position="125"/>
    </location>
</feature>
<dbReference type="EMBL" id="CP019477">
    <property type="protein sequence ID" value="UQC84444.1"/>
    <property type="molecule type" value="Genomic_DNA"/>
</dbReference>
<protein>
    <submittedName>
        <fullName evidence="3">Uncharacterized protein</fullName>
    </submittedName>
</protein>
<dbReference type="GeneID" id="73343927"/>
<evidence type="ECO:0000256" key="1">
    <source>
        <dbReference type="SAM" id="MobiDB-lite"/>
    </source>
</evidence>
<evidence type="ECO:0000313" key="4">
    <source>
        <dbReference type="Proteomes" id="UP000830671"/>
    </source>
</evidence>
<keyword evidence="2" id="KW-0732">Signal</keyword>
<sequence length="291" mass="32056">MAYTHSPRSTLFMLCLPSAALMTATVSGKVVENAKCREMPLSPAECALGRIRSFGQTPVAAGAWQIHITGRRQPIRVAKQRPHTARTWPIHSVKSKARPSGTQSYKRPTKDKIHRGRDTGREQHTRPNQSAGVAWHGWRLGKSINGTLDPVPSQTVPRWEPHRPTAIQKQLNGLYALGIDAMGHGLGEPPNPPCLPTPLPIDMDSGHWRYLSRAVASGVEIGSGLLLGLCKDFGLRSANVYQGRKVERSQEEHWRIYFNYLETQTRPALLGSAVVCSQSVYCGRTALAGIF</sequence>
<organism evidence="3 4">
    <name type="scientific">Colletotrichum lupini</name>
    <dbReference type="NCBI Taxonomy" id="145971"/>
    <lineage>
        <taxon>Eukaryota</taxon>
        <taxon>Fungi</taxon>
        <taxon>Dikarya</taxon>
        <taxon>Ascomycota</taxon>
        <taxon>Pezizomycotina</taxon>
        <taxon>Sordariomycetes</taxon>
        <taxon>Hypocreomycetidae</taxon>
        <taxon>Glomerellales</taxon>
        <taxon>Glomerellaceae</taxon>
        <taxon>Colletotrichum</taxon>
        <taxon>Colletotrichum acutatum species complex</taxon>
    </lineage>
</organism>
<name>A0A9Q8WIB0_9PEZI</name>
<proteinExistence type="predicted"/>
<feature type="region of interest" description="Disordered" evidence="1">
    <location>
        <begin position="77"/>
        <end position="132"/>
    </location>
</feature>
<gene>
    <name evidence="3" type="ORF">CLUP02_09941</name>
</gene>
<evidence type="ECO:0000313" key="3">
    <source>
        <dbReference type="EMBL" id="UQC84444.1"/>
    </source>
</evidence>
<feature type="chain" id="PRO_5040485165" evidence="2">
    <location>
        <begin position="29"/>
        <end position="291"/>
    </location>
</feature>
<reference evidence="3" key="1">
    <citation type="journal article" date="2021" name="Mol. Plant Microbe Interact.">
        <title>Complete Genome Sequence of the Plant-Pathogenic Fungus Colletotrichum lupini.</title>
        <authorList>
            <person name="Baroncelli R."/>
            <person name="Pensec F."/>
            <person name="Da Lio D."/>
            <person name="Boufleur T."/>
            <person name="Vicente I."/>
            <person name="Sarrocco S."/>
            <person name="Picot A."/>
            <person name="Baraldi E."/>
            <person name="Sukno S."/>
            <person name="Thon M."/>
            <person name="Le Floch G."/>
        </authorList>
    </citation>
    <scope>NUCLEOTIDE SEQUENCE</scope>
    <source>
        <strain evidence="3">IMI 504893</strain>
    </source>
</reference>
<evidence type="ECO:0000256" key="2">
    <source>
        <dbReference type="SAM" id="SignalP"/>
    </source>
</evidence>
<keyword evidence="4" id="KW-1185">Reference proteome</keyword>
<accession>A0A9Q8WIB0</accession>
<dbReference type="AlphaFoldDB" id="A0A9Q8WIB0"/>
<feature type="signal peptide" evidence="2">
    <location>
        <begin position="1"/>
        <end position="28"/>
    </location>
</feature>
<dbReference type="Proteomes" id="UP000830671">
    <property type="component" value="Chromosome 5"/>
</dbReference>
<dbReference type="KEGG" id="clup:CLUP02_09941"/>
<dbReference type="RefSeq" id="XP_049146061.1">
    <property type="nucleotide sequence ID" value="XM_049288917.1"/>
</dbReference>